<dbReference type="InterPro" id="IPR011990">
    <property type="entry name" value="TPR-like_helical_dom_sf"/>
</dbReference>
<gene>
    <name evidence="2" type="ORF">GGR06_000833</name>
</gene>
<reference evidence="2" key="1">
    <citation type="submission" date="2020-08" db="EMBL/GenBank/DDBJ databases">
        <title>Genomic Encyclopedia of Type Strains, Phase IV (KMG-IV): sequencing the most valuable type-strain genomes for metagenomic binning, comparative biology and taxonomic classification.</title>
        <authorList>
            <person name="Goeker M."/>
        </authorList>
    </citation>
    <scope>NUCLEOTIDE SEQUENCE [LARGE SCALE GENOMIC DNA]</scope>
    <source>
        <strain evidence="2">DSM 105720</strain>
    </source>
</reference>
<dbReference type="Proteomes" id="UP000560658">
    <property type="component" value="Unassembled WGS sequence"/>
</dbReference>
<proteinExistence type="predicted"/>
<feature type="chain" id="PRO_5033041422" description="Tetratricopeptide repeat protein" evidence="1">
    <location>
        <begin position="24"/>
        <end position="267"/>
    </location>
</feature>
<evidence type="ECO:0000313" key="2">
    <source>
        <dbReference type="EMBL" id="MBB4043068.1"/>
    </source>
</evidence>
<dbReference type="RefSeq" id="WP_044164844.1">
    <property type="nucleotide sequence ID" value="NZ_JACIER010000002.1"/>
</dbReference>
<keyword evidence="3" id="KW-1185">Reference proteome</keyword>
<keyword evidence="1" id="KW-0732">Signal</keyword>
<evidence type="ECO:0000256" key="1">
    <source>
        <dbReference type="SAM" id="SignalP"/>
    </source>
</evidence>
<dbReference type="Gene3D" id="1.25.40.10">
    <property type="entry name" value="Tetratricopeptide repeat domain"/>
    <property type="match status" value="1"/>
</dbReference>
<evidence type="ECO:0000313" key="3">
    <source>
        <dbReference type="Proteomes" id="UP000560658"/>
    </source>
</evidence>
<feature type="signal peptide" evidence="1">
    <location>
        <begin position="1"/>
        <end position="23"/>
    </location>
</feature>
<sequence>MNQIKLFVLTILSLFGINSAAYAQECSITLSGTYQFHPQGNDATLYNSFVFDGAGKVDIQSLSHAKGDFFQVGDTVIIYPDRSTFIFLLKDENTLVGISTWVEDLIYKRMENDTVAPPAVIRDPRYASLFYEYYKLTNREAPTLFTYMNINTDTTLRESMERLCDEGLPRACITMANAFMLSSPELLSLLHDPSEVKEKSAPNKEVLNYFAKAIELNELDAIAQLGAYLLLLGHKEEAINIFEKGCELGHAGCCFSLAGIELQPDEE</sequence>
<name>A0A840CYA0_9BACE</name>
<evidence type="ECO:0008006" key="4">
    <source>
        <dbReference type="Google" id="ProtNLM"/>
    </source>
</evidence>
<dbReference type="AlphaFoldDB" id="A0A840CYA0"/>
<organism evidence="2 3">
    <name type="scientific">Bacteroides reticulotermitis</name>
    <dbReference type="NCBI Taxonomy" id="1133319"/>
    <lineage>
        <taxon>Bacteria</taxon>
        <taxon>Pseudomonadati</taxon>
        <taxon>Bacteroidota</taxon>
        <taxon>Bacteroidia</taxon>
        <taxon>Bacteroidales</taxon>
        <taxon>Bacteroidaceae</taxon>
        <taxon>Bacteroides</taxon>
    </lineage>
</organism>
<protein>
    <recommendedName>
        <fullName evidence="4">Tetratricopeptide repeat protein</fullName>
    </recommendedName>
</protein>
<dbReference type="EMBL" id="JACIER010000002">
    <property type="protein sequence ID" value="MBB4043068.1"/>
    <property type="molecule type" value="Genomic_DNA"/>
</dbReference>
<dbReference type="SUPFAM" id="SSF81901">
    <property type="entry name" value="HCP-like"/>
    <property type="match status" value="1"/>
</dbReference>
<comment type="caution">
    <text evidence="2">The sequence shown here is derived from an EMBL/GenBank/DDBJ whole genome shotgun (WGS) entry which is preliminary data.</text>
</comment>
<accession>A0A840CYA0</accession>